<protein>
    <recommendedName>
        <fullName evidence="10">Thiamine pyrimidine synthase</fullName>
    </recommendedName>
</protein>
<feature type="signal peptide" evidence="12">
    <location>
        <begin position="1"/>
        <end position="26"/>
    </location>
</feature>
<keyword evidence="9" id="KW-0408">Iron</keyword>
<accession>A0A5K8AFB0</accession>
<dbReference type="AlphaFoldDB" id="A0A5K8AFB0"/>
<evidence type="ECO:0000259" key="13">
    <source>
        <dbReference type="Pfam" id="PF09084"/>
    </source>
</evidence>
<reference evidence="14 15" key="1">
    <citation type="submission" date="2019-11" db="EMBL/GenBank/DDBJ databases">
        <title>Comparative genomics of hydrocarbon-degrading Desulfosarcina strains.</title>
        <authorList>
            <person name="Watanabe M."/>
            <person name="Kojima H."/>
            <person name="Fukui M."/>
        </authorList>
    </citation>
    <scope>NUCLEOTIDE SEQUENCE [LARGE SCALE GENOMIC DNA]</scope>
    <source>
        <strain evidence="15">oXyS1</strain>
    </source>
</reference>
<dbReference type="GO" id="GO:0016740">
    <property type="term" value="F:transferase activity"/>
    <property type="evidence" value="ECO:0007669"/>
    <property type="project" value="UniProtKB-KW"/>
</dbReference>
<evidence type="ECO:0000256" key="11">
    <source>
        <dbReference type="ARBA" id="ARBA00048179"/>
    </source>
</evidence>
<feature type="domain" description="SsuA/THI5-like" evidence="13">
    <location>
        <begin position="44"/>
        <end position="253"/>
    </location>
</feature>
<dbReference type="Pfam" id="PF09084">
    <property type="entry name" value="NMT1"/>
    <property type="match status" value="1"/>
</dbReference>
<evidence type="ECO:0000256" key="9">
    <source>
        <dbReference type="ARBA" id="ARBA00023004"/>
    </source>
</evidence>
<evidence type="ECO:0000256" key="6">
    <source>
        <dbReference type="ARBA" id="ARBA00022723"/>
    </source>
</evidence>
<keyword evidence="15" id="KW-1185">Reference proteome</keyword>
<dbReference type="Proteomes" id="UP000422108">
    <property type="component" value="Chromosome"/>
</dbReference>
<evidence type="ECO:0000313" key="14">
    <source>
        <dbReference type="EMBL" id="BBO91335.1"/>
    </source>
</evidence>
<proteinExistence type="inferred from homology"/>
<evidence type="ECO:0000256" key="3">
    <source>
        <dbReference type="ARBA" id="ARBA00009406"/>
    </source>
</evidence>
<organism evidence="14 15">
    <name type="scientific">Desulfosarcina ovata subsp. ovata</name>
    <dbReference type="NCBI Taxonomy" id="2752305"/>
    <lineage>
        <taxon>Bacteria</taxon>
        <taxon>Pseudomonadati</taxon>
        <taxon>Thermodesulfobacteriota</taxon>
        <taxon>Desulfobacteria</taxon>
        <taxon>Desulfobacterales</taxon>
        <taxon>Desulfosarcinaceae</taxon>
        <taxon>Desulfosarcina</taxon>
    </lineage>
</organism>
<keyword evidence="6" id="KW-0479">Metal-binding</keyword>
<dbReference type="Gene3D" id="3.40.190.10">
    <property type="entry name" value="Periplasmic binding protein-like II"/>
    <property type="match status" value="2"/>
</dbReference>
<feature type="chain" id="PRO_5024446672" description="Thiamine pyrimidine synthase" evidence="12">
    <location>
        <begin position="27"/>
        <end position="330"/>
    </location>
</feature>
<evidence type="ECO:0000256" key="7">
    <source>
        <dbReference type="ARBA" id="ARBA00022898"/>
    </source>
</evidence>
<dbReference type="InterPro" id="IPR015168">
    <property type="entry name" value="SsuA/THI5"/>
</dbReference>
<dbReference type="InterPro" id="IPR027939">
    <property type="entry name" value="NMT1/THI5"/>
</dbReference>
<gene>
    <name evidence="14" type="ORF">DSCOOX_45150</name>
</gene>
<keyword evidence="5" id="KW-0808">Transferase</keyword>
<dbReference type="GO" id="GO:0046872">
    <property type="term" value="F:metal ion binding"/>
    <property type="evidence" value="ECO:0007669"/>
    <property type="project" value="UniProtKB-KW"/>
</dbReference>
<dbReference type="GO" id="GO:0009228">
    <property type="term" value="P:thiamine biosynthetic process"/>
    <property type="evidence" value="ECO:0007669"/>
    <property type="project" value="UniProtKB-KW"/>
</dbReference>
<dbReference type="RefSeq" id="WP_231717094.1">
    <property type="nucleotide sequence ID" value="NZ_AP021879.1"/>
</dbReference>
<evidence type="ECO:0000256" key="4">
    <source>
        <dbReference type="ARBA" id="ARBA00011738"/>
    </source>
</evidence>
<evidence type="ECO:0000256" key="5">
    <source>
        <dbReference type="ARBA" id="ARBA00022679"/>
    </source>
</evidence>
<comment type="similarity">
    <text evidence="3">Belongs to the NMT1/THI5 family.</text>
</comment>
<comment type="catalytic activity">
    <reaction evidence="11">
        <text>N(6)-(pyridoxal phosphate)-L-lysyl-[4-amino-5-hydroxymethyl-2-methylpyrimidine phosphate synthase] + L-histidyl-[4-amino-5-hydroxymethyl-2-methylpyrimidine phosphate synthase] + 2 Fe(3+) + 4 H2O = L-lysyl-[4-amino-5-hydroxymethyl-2-methylpyrimidine phosphate synthase] + (2S)-2-amino-5-hydroxy-4-oxopentanoyl-[4-amino-5-hydroxymethyl-2-methylpyrimidine phosphate synthase] + 4-amino-2-methyl-5-(phosphooxymethyl)pyrimidine + 3-oxopropanoate + 2 Fe(2+) + 2 H(+)</text>
        <dbReference type="Rhea" id="RHEA:65756"/>
        <dbReference type="Rhea" id="RHEA-COMP:16892"/>
        <dbReference type="Rhea" id="RHEA-COMP:16893"/>
        <dbReference type="Rhea" id="RHEA-COMP:16894"/>
        <dbReference type="Rhea" id="RHEA-COMP:16895"/>
        <dbReference type="ChEBI" id="CHEBI:15377"/>
        <dbReference type="ChEBI" id="CHEBI:15378"/>
        <dbReference type="ChEBI" id="CHEBI:29033"/>
        <dbReference type="ChEBI" id="CHEBI:29034"/>
        <dbReference type="ChEBI" id="CHEBI:29969"/>
        <dbReference type="ChEBI" id="CHEBI:29979"/>
        <dbReference type="ChEBI" id="CHEBI:33190"/>
        <dbReference type="ChEBI" id="CHEBI:58354"/>
        <dbReference type="ChEBI" id="CHEBI:143915"/>
        <dbReference type="ChEBI" id="CHEBI:157692"/>
    </reaction>
    <physiologicalReaction direction="left-to-right" evidence="11">
        <dbReference type="Rhea" id="RHEA:65757"/>
    </physiologicalReaction>
</comment>
<keyword evidence="12" id="KW-0732">Signal</keyword>
<comment type="subunit">
    <text evidence="4">Homodimer.</text>
</comment>
<keyword evidence="7" id="KW-0663">Pyridoxal phosphate</keyword>
<name>A0A5K8AFB0_9BACT</name>
<evidence type="ECO:0000256" key="2">
    <source>
        <dbReference type="ARBA" id="ARBA00004948"/>
    </source>
</evidence>
<dbReference type="SUPFAM" id="SSF53850">
    <property type="entry name" value="Periplasmic binding protein-like II"/>
    <property type="match status" value="1"/>
</dbReference>
<comment type="pathway">
    <text evidence="2">Cofactor biosynthesis; thiamine diphosphate biosynthesis.</text>
</comment>
<evidence type="ECO:0000256" key="12">
    <source>
        <dbReference type="SAM" id="SignalP"/>
    </source>
</evidence>
<evidence type="ECO:0000256" key="8">
    <source>
        <dbReference type="ARBA" id="ARBA00022977"/>
    </source>
</evidence>
<evidence type="ECO:0000256" key="1">
    <source>
        <dbReference type="ARBA" id="ARBA00003469"/>
    </source>
</evidence>
<sequence>MMPWYRMLLFFLILATGIAPCRPASAETQGLPHLTFLPQWSPQAQFAGFYLARQNGCYRRHGIDLTILPGGPHRLPVEALKTGSADIVTLWLSTALQLADQGVAIVNVGQLIQHSALCLAVRTRAGIIRPADMNGKKVALWPADFQIQPRAFFDKYQLDVRVVTAANPVHLFLHGGVQITSLMWYNEYHTLINAGLDSNEIRLFRFEDADLNFPEDGIYLQKTTLENHPEAVRAFVAATMEGWRDAFAHPETAIDLILSIMQAAHIPANRVHQRWMLDRMRDLMQPSPDRGAMGELNADDFRRVADILRLGGLIRTSPSYTAFFKKVDFP</sequence>
<evidence type="ECO:0000256" key="10">
    <source>
        <dbReference type="ARBA" id="ARBA00033171"/>
    </source>
</evidence>
<keyword evidence="8" id="KW-0784">Thiamine biosynthesis</keyword>
<dbReference type="PANTHER" id="PTHR31528">
    <property type="entry name" value="4-AMINO-5-HYDROXYMETHYL-2-METHYLPYRIMIDINE PHOSPHATE SYNTHASE THI11-RELATED"/>
    <property type="match status" value="1"/>
</dbReference>
<dbReference type="PANTHER" id="PTHR31528:SF1">
    <property type="entry name" value="4-AMINO-5-HYDROXYMETHYL-2-METHYLPYRIMIDINE PHOSPHATE SYNTHASE THI11-RELATED"/>
    <property type="match status" value="1"/>
</dbReference>
<evidence type="ECO:0000313" key="15">
    <source>
        <dbReference type="Proteomes" id="UP000422108"/>
    </source>
</evidence>
<comment type="function">
    <text evidence="1">Responsible for the formation of the pyrimidine heterocycle in the thiamine biosynthesis pathway. Catalyzes the formation of hydroxymethylpyrimidine phosphate (HMP-P) from histidine and pyridoxal phosphate (PLP). The protein uses PLP and the active site histidine to form HMP-P, generating an inactive enzyme. The enzyme can only undergo a single turnover, which suggests it is a suicide enzyme.</text>
</comment>
<dbReference type="EMBL" id="AP021879">
    <property type="protein sequence ID" value="BBO91335.1"/>
    <property type="molecule type" value="Genomic_DNA"/>
</dbReference>